<keyword evidence="2" id="KW-1185">Reference proteome</keyword>
<sequence length="75" mass="8468">MSQFEAKRSFLMRFSSWLLLAIGADRWQVSPVILPLSHLLCAKGQAGDYIALCALFKNKSLERINRSCYNKSCNG</sequence>
<name>A0ABW4ZXV0_9BACL</name>
<evidence type="ECO:0000313" key="2">
    <source>
        <dbReference type="Proteomes" id="UP001597343"/>
    </source>
</evidence>
<dbReference type="EMBL" id="JBHUIO010000005">
    <property type="protein sequence ID" value="MFD2170111.1"/>
    <property type="molecule type" value="Genomic_DNA"/>
</dbReference>
<organism evidence="1 2">
    <name type="scientific">Tumebacillus lipolyticus</name>
    <dbReference type="NCBI Taxonomy" id="1280370"/>
    <lineage>
        <taxon>Bacteria</taxon>
        <taxon>Bacillati</taxon>
        <taxon>Bacillota</taxon>
        <taxon>Bacilli</taxon>
        <taxon>Bacillales</taxon>
        <taxon>Alicyclobacillaceae</taxon>
        <taxon>Tumebacillus</taxon>
    </lineage>
</organism>
<dbReference type="Proteomes" id="UP001597343">
    <property type="component" value="Unassembled WGS sequence"/>
</dbReference>
<proteinExistence type="predicted"/>
<reference evidence="2" key="1">
    <citation type="journal article" date="2019" name="Int. J. Syst. Evol. Microbiol.">
        <title>The Global Catalogue of Microorganisms (GCM) 10K type strain sequencing project: providing services to taxonomists for standard genome sequencing and annotation.</title>
        <authorList>
            <consortium name="The Broad Institute Genomics Platform"/>
            <consortium name="The Broad Institute Genome Sequencing Center for Infectious Disease"/>
            <person name="Wu L."/>
            <person name="Ma J."/>
        </authorList>
    </citation>
    <scope>NUCLEOTIDE SEQUENCE [LARGE SCALE GENOMIC DNA]</scope>
    <source>
        <strain evidence="2">CGMCC 1.13574</strain>
    </source>
</reference>
<protein>
    <recommendedName>
        <fullName evidence="3">Secreted protein</fullName>
    </recommendedName>
</protein>
<comment type="caution">
    <text evidence="1">The sequence shown here is derived from an EMBL/GenBank/DDBJ whole genome shotgun (WGS) entry which is preliminary data.</text>
</comment>
<evidence type="ECO:0000313" key="1">
    <source>
        <dbReference type="EMBL" id="MFD2170111.1"/>
    </source>
</evidence>
<evidence type="ECO:0008006" key="3">
    <source>
        <dbReference type="Google" id="ProtNLM"/>
    </source>
</evidence>
<gene>
    <name evidence="1" type="ORF">ACFSOY_08895</name>
</gene>
<accession>A0ABW4ZXV0</accession>